<evidence type="ECO:0000256" key="1">
    <source>
        <dbReference type="ARBA" id="ARBA00022801"/>
    </source>
</evidence>
<dbReference type="STRING" id="1848.SAMN05443637_107106"/>
<name>A0A1M6T262_PSETH</name>
<feature type="domain" description="Alpha/beta hydrolase fold-3" evidence="2">
    <location>
        <begin position="79"/>
        <end position="284"/>
    </location>
</feature>
<dbReference type="PANTHER" id="PTHR48081:SF8">
    <property type="entry name" value="ALPHA_BETA HYDROLASE FOLD-3 DOMAIN-CONTAINING PROTEIN-RELATED"/>
    <property type="match status" value="1"/>
</dbReference>
<reference evidence="3 4" key="1">
    <citation type="submission" date="2016-11" db="EMBL/GenBank/DDBJ databases">
        <authorList>
            <person name="Jaros S."/>
            <person name="Januszkiewicz K."/>
            <person name="Wedrychowicz H."/>
        </authorList>
    </citation>
    <scope>NUCLEOTIDE SEQUENCE [LARGE SCALE GENOMIC DNA]</scope>
    <source>
        <strain evidence="3 4">DSM 43832</strain>
    </source>
</reference>
<dbReference type="Gene3D" id="3.40.50.1820">
    <property type="entry name" value="alpha/beta hydrolase"/>
    <property type="match status" value="1"/>
</dbReference>
<dbReference type="InterPro" id="IPR013094">
    <property type="entry name" value="AB_hydrolase_3"/>
</dbReference>
<dbReference type="PANTHER" id="PTHR48081">
    <property type="entry name" value="AB HYDROLASE SUPERFAMILY PROTEIN C4A8.06C"/>
    <property type="match status" value="1"/>
</dbReference>
<sequence>MELDPEILPALQERVAASAGTVLPERGDVLGLRALIEARQAESYAALPPAPEITVTAHRAGEIDLRWCVPPDGGPGSAVVYLHGGGMIAGTLDGYDPMLRHYTQLTGIPFLAVEYRRAPEHPGTGPAEDAFAALRWLVAHAAEFGVDPRRIALMGDSGGGGIAAGAAVLAREAGVPVARQVLIYPMLDDRTVEPDPLLAPTATWTYDNNATAWEAVLGDARGGPDVPPVAAPARLTDMTGLPPTYLEVGELDIFRDECLAFAGRLLAAGVSCELHVRPGAPHGFEWLAKKAEVSRRALADRVRVIRSV</sequence>
<dbReference type="InterPro" id="IPR050300">
    <property type="entry name" value="GDXG_lipolytic_enzyme"/>
</dbReference>
<dbReference type="Proteomes" id="UP000184363">
    <property type="component" value="Unassembled WGS sequence"/>
</dbReference>
<evidence type="ECO:0000259" key="2">
    <source>
        <dbReference type="Pfam" id="PF07859"/>
    </source>
</evidence>
<dbReference type="EMBL" id="FRAP01000007">
    <property type="protein sequence ID" value="SHK51045.1"/>
    <property type="molecule type" value="Genomic_DNA"/>
</dbReference>
<dbReference type="AlphaFoldDB" id="A0A1M6T262"/>
<evidence type="ECO:0000313" key="4">
    <source>
        <dbReference type="Proteomes" id="UP000184363"/>
    </source>
</evidence>
<protein>
    <submittedName>
        <fullName evidence="3">Acetyl esterase/lipase</fullName>
    </submittedName>
</protein>
<dbReference type="Pfam" id="PF07859">
    <property type="entry name" value="Abhydrolase_3"/>
    <property type="match status" value="1"/>
</dbReference>
<keyword evidence="4" id="KW-1185">Reference proteome</keyword>
<dbReference type="GO" id="GO:0016787">
    <property type="term" value="F:hydrolase activity"/>
    <property type="evidence" value="ECO:0007669"/>
    <property type="project" value="UniProtKB-KW"/>
</dbReference>
<evidence type="ECO:0000313" key="3">
    <source>
        <dbReference type="EMBL" id="SHK51045.1"/>
    </source>
</evidence>
<keyword evidence="1" id="KW-0378">Hydrolase</keyword>
<organism evidence="3 4">
    <name type="scientific">Pseudonocardia thermophila</name>
    <dbReference type="NCBI Taxonomy" id="1848"/>
    <lineage>
        <taxon>Bacteria</taxon>
        <taxon>Bacillati</taxon>
        <taxon>Actinomycetota</taxon>
        <taxon>Actinomycetes</taxon>
        <taxon>Pseudonocardiales</taxon>
        <taxon>Pseudonocardiaceae</taxon>
        <taxon>Pseudonocardia</taxon>
    </lineage>
</organism>
<dbReference type="RefSeq" id="WP_073456966.1">
    <property type="nucleotide sequence ID" value="NZ_FRAP01000007.1"/>
</dbReference>
<gene>
    <name evidence="3" type="ORF">SAMN05443637_107106</name>
</gene>
<proteinExistence type="predicted"/>
<dbReference type="SUPFAM" id="SSF53474">
    <property type="entry name" value="alpha/beta-Hydrolases"/>
    <property type="match status" value="1"/>
</dbReference>
<accession>A0A1M6T262</accession>
<dbReference type="OrthoDB" id="3181909at2"/>
<dbReference type="InterPro" id="IPR029058">
    <property type="entry name" value="AB_hydrolase_fold"/>
</dbReference>